<evidence type="ECO:0000313" key="1">
    <source>
        <dbReference type="EMBL" id="WQG89659.1"/>
    </source>
</evidence>
<name>A0ABZ0XGA2_9BACT</name>
<dbReference type="Proteomes" id="UP001326715">
    <property type="component" value="Chromosome"/>
</dbReference>
<gene>
    <name evidence="1" type="ORF">SR876_32515</name>
</gene>
<dbReference type="RefSeq" id="WP_218163970.1">
    <property type="nucleotide sequence ID" value="NZ_CP139972.1"/>
</dbReference>
<proteinExistence type="predicted"/>
<dbReference type="EMBL" id="CP140154">
    <property type="protein sequence ID" value="WQG89659.1"/>
    <property type="molecule type" value="Genomic_DNA"/>
</dbReference>
<keyword evidence="2" id="KW-1185">Reference proteome</keyword>
<reference evidence="1 2" key="1">
    <citation type="submission" date="2023-11" db="EMBL/GenBank/DDBJ databases">
        <title>MicrobeMod: A computational toolkit for identifying prokaryotic methylation and restriction-modification with nanopore sequencing.</title>
        <authorList>
            <person name="Crits-Christoph A."/>
            <person name="Kang S.C."/>
            <person name="Lee H."/>
            <person name="Ostrov N."/>
        </authorList>
    </citation>
    <scope>NUCLEOTIDE SEQUENCE [LARGE SCALE GENOMIC DNA]</scope>
    <source>
        <strain evidence="1 2">ATCC 23090</strain>
    </source>
</reference>
<organism evidence="1 2">
    <name type="scientific">Chitinophaga sancti</name>
    <dbReference type="NCBI Taxonomy" id="1004"/>
    <lineage>
        <taxon>Bacteria</taxon>
        <taxon>Pseudomonadati</taxon>
        <taxon>Bacteroidota</taxon>
        <taxon>Chitinophagia</taxon>
        <taxon>Chitinophagales</taxon>
        <taxon>Chitinophagaceae</taxon>
        <taxon>Chitinophaga</taxon>
    </lineage>
</organism>
<sequence>MRLDNTIPEKTRSTICINNLCVVIAFYNDVIQTREGIVTVVGISQEKDKSALRMRDKEAMAGYIVIHVERLYPEAFNVTGYPRNKNVGSVMHPNTLLFQGMRI</sequence>
<evidence type="ECO:0000313" key="2">
    <source>
        <dbReference type="Proteomes" id="UP001326715"/>
    </source>
</evidence>
<accession>A0ABZ0XGA2</accession>
<protein>
    <submittedName>
        <fullName evidence="1">Uncharacterized protein</fullName>
    </submittedName>
</protein>